<evidence type="ECO:0000313" key="1">
    <source>
        <dbReference type="EMBL" id="JAD41287.1"/>
    </source>
</evidence>
<sequence>MLICNTVGGFLCQNLSLVMDVCSIFRLCYGQVLCIAKPEVLHRELAISLGLPVREARRDYRKDSRRA</sequence>
<organism evidence="1">
    <name type="scientific">Arundo donax</name>
    <name type="common">Giant reed</name>
    <name type="synonym">Donax arundinaceus</name>
    <dbReference type="NCBI Taxonomy" id="35708"/>
    <lineage>
        <taxon>Eukaryota</taxon>
        <taxon>Viridiplantae</taxon>
        <taxon>Streptophyta</taxon>
        <taxon>Embryophyta</taxon>
        <taxon>Tracheophyta</taxon>
        <taxon>Spermatophyta</taxon>
        <taxon>Magnoliopsida</taxon>
        <taxon>Liliopsida</taxon>
        <taxon>Poales</taxon>
        <taxon>Poaceae</taxon>
        <taxon>PACMAD clade</taxon>
        <taxon>Arundinoideae</taxon>
        <taxon>Arundineae</taxon>
        <taxon>Arundo</taxon>
    </lineage>
</organism>
<name>A0A0A9A2K9_ARUDO</name>
<dbReference type="AlphaFoldDB" id="A0A0A9A2K9"/>
<reference evidence="1" key="2">
    <citation type="journal article" date="2015" name="Data Brief">
        <title>Shoot transcriptome of the giant reed, Arundo donax.</title>
        <authorList>
            <person name="Barrero R.A."/>
            <person name="Guerrero F.D."/>
            <person name="Moolhuijzen P."/>
            <person name="Goolsby J.A."/>
            <person name="Tidwell J."/>
            <person name="Bellgard S.E."/>
            <person name="Bellgard M.I."/>
        </authorList>
    </citation>
    <scope>NUCLEOTIDE SEQUENCE</scope>
    <source>
        <tissue evidence="1">Shoot tissue taken approximately 20 cm above the soil surface</tissue>
    </source>
</reference>
<accession>A0A0A9A2K9</accession>
<reference evidence="1" key="1">
    <citation type="submission" date="2014-09" db="EMBL/GenBank/DDBJ databases">
        <authorList>
            <person name="Magalhaes I.L.F."/>
            <person name="Oliveira U."/>
            <person name="Santos F.R."/>
            <person name="Vidigal T.H.D.A."/>
            <person name="Brescovit A.D."/>
            <person name="Santos A.J."/>
        </authorList>
    </citation>
    <scope>NUCLEOTIDE SEQUENCE</scope>
    <source>
        <tissue evidence="1">Shoot tissue taken approximately 20 cm above the soil surface</tissue>
    </source>
</reference>
<protein>
    <submittedName>
        <fullName evidence="1">Uncharacterized protein</fullName>
    </submittedName>
</protein>
<dbReference type="EMBL" id="GBRH01256608">
    <property type="protein sequence ID" value="JAD41287.1"/>
    <property type="molecule type" value="Transcribed_RNA"/>
</dbReference>
<proteinExistence type="predicted"/>